<evidence type="ECO:0008006" key="11">
    <source>
        <dbReference type="Google" id="ProtNLM"/>
    </source>
</evidence>
<evidence type="ECO:0000256" key="5">
    <source>
        <dbReference type="ARBA" id="ARBA00022792"/>
    </source>
</evidence>
<gene>
    <name evidence="9" type="ORF">A1Q1_04220</name>
</gene>
<evidence type="ECO:0000313" key="9">
    <source>
        <dbReference type="EMBL" id="EJT46977.1"/>
    </source>
</evidence>
<keyword evidence="4" id="KW-0679">Respiratory chain</keyword>
<comment type="caution">
    <text evidence="9">The sequence shown here is derived from an EMBL/GenBank/DDBJ whole genome shotgun (WGS) entry which is preliminary data.</text>
</comment>
<keyword evidence="6" id="KW-0249">Electron transport</keyword>
<dbReference type="GO" id="GO:0005743">
    <property type="term" value="C:mitochondrial inner membrane"/>
    <property type="evidence" value="ECO:0007669"/>
    <property type="project" value="UniProtKB-SubCell"/>
</dbReference>
<comment type="similarity">
    <text evidence="2">Belongs to the complex I LYR family.</text>
</comment>
<protein>
    <recommendedName>
        <fullName evidence="11">NADH dehydrogenase (Ubiquinone) 1 alpha subcomplex 6</fullName>
    </recommendedName>
</protein>
<dbReference type="EMBL" id="ALBS01000266">
    <property type="protein sequence ID" value="EJT46977.1"/>
    <property type="molecule type" value="Genomic_DNA"/>
</dbReference>
<dbReference type="HOGENOM" id="CLU_1397233_0_0_1"/>
<evidence type="ECO:0000256" key="8">
    <source>
        <dbReference type="ARBA" id="ARBA00023136"/>
    </source>
</evidence>
<evidence type="ECO:0000256" key="3">
    <source>
        <dbReference type="ARBA" id="ARBA00022448"/>
    </source>
</evidence>
<dbReference type="PANTHER" id="PTHR12964:SF0">
    <property type="entry name" value="NADH DEHYDROGENASE [UBIQUINONE] 1 ALPHA SUBCOMPLEX SUBUNIT 6"/>
    <property type="match status" value="1"/>
</dbReference>
<dbReference type="VEuPathDB" id="FungiDB:A1Q1_04220"/>
<keyword evidence="5" id="KW-0999">Mitochondrion inner membrane</keyword>
<organism evidence="9 10">
    <name type="scientific">Trichosporon asahii var. asahii (strain ATCC 90039 / CBS 2479 / JCM 2466 / KCTC 7840 / NBRC 103889/ NCYC 2677 / UAMH 7654)</name>
    <name type="common">Yeast</name>
    <dbReference type="NCBI Taxonomy" id="1186058"/>
    <lineage>
        <taxon>Eukaryota</taxon>
        <taxon>Fungi</taxon>
        <taxon>Dikarya</taxon>
        <taxon>Basidiomycota</taxon>
        <taxon>Agaricomycotina</taxon>
        <taxon>Tremellomycetes</taxon>
        <taxon>Trichosporonales</taxon>
        <taxon>Trichosporonaceae</taxon>
        <taxon>Trichosporon</taxon>
    </lineage>
</organism>
<evidence type="ECO:0000256" key="7">
    <source>
        <dbReference type="ARBA" id="ARBA00023128"/>
    </source>
</evidence>
<sequence>MAITPTIPARLARTVTSHAEARTRVIRAYRAWYRSAPEICALYALNVSPSAVRLKIRQDFERNRKIDDLNIINVLLHKNQQEYQETMNCWKQEVVDGTSALVTRTTTPSVLLLELPAPHDVLLDKQAARSSDVIPESARCCSFLPFRHSYICEAQADTQPHLMHWFRKYEEPAKPVAFLDKFYAGRDDPKQVNSF</sequence>
<keyword evidence="3" id="KW-0813">Transport</keyword>
<dbReference type="Pfam" id="PF13233">
    <property type="entry name" value="Complex1_LYR_2"/>
    <property type="match status" value="1"/>
</dbReference>
<keyword evidence="8" id="KW-0472">Membrane</keyword>
<dbReference type="RefSeq" id="XP_014178072.1">
    <property type="nucleotide sequence ID" value="XM_014322597.1"/>
</dbReference>
<dbReference type="GO" id="GO:0045271">
    <property type="term" value="C:respiratory chain complex I"/>
    <property type="evidence" value="ECO:0007669"/>
    <property type="project" value="InterPro"/>
</dbReference>
<keyword evidence="7" id="KW-0496">Mitochondrion</keyword>
<evidence type="ECO:0000256" key="6">
    <source>
        <dbReference type="ARBA" id="ARBA00022982"/>
    </source>
</evidence>
<dbReference type="OrthoDB" id="14535at2759"/>
<dbReference type="InterPro" id="IPR016488">
    <property type="entry name" value="NADH_Ub_cplx-1_asu_su-6"/>
</dbReference>
<dbReference type="PANTHER" id="PTHR12964">
    <property type="entry name" value="NADH-UBIQUINONE OXIDOREDUCTASE B14 SUBUNIT"/>
    <property type="match status" value="1"/>
</dbReference>
<dbReference type="GO" id="GO:0006979">
    <property type="term" value="P:response to oxidative stress"/>
    <property type="evidence" value="ECO:0007669"/>
    <property type="project" value="TreeGrafter"/>
</dbReference>
<dbReference type="KEGG" id="tasa:A1Q1_04220"/>
<evidence type="ECO:0000256" key="1">
    <source>
        <dbReference type="ARBA" id="ARBA00004443"/>
    </source>
</evidence>
<dbReference type="GeneID" id="25987733"/>
<dbReference type="InterPro" id="IPR045299">
    <property type="entry name" value="Complex1_LYR_NDUFA6_LYRM6"/>
</dbReference>
<evidence type="ECO:0000256" key="4">
    <source>
        <dbReference type="ARBA" id="ARBA00022660"/>
    </source>
</evidence>
<comment type="subcellular location">
    <subcellularLocation>
        <location evidence="1">Mitochondrion inner membrane</location>
        <topology evidence="1">Peripheral membrane protein</topology>
        <orientation evidence="1">Matrix side</orientation>
    </subcellularLocation>
</comment>
<proteinExistence type="inferred from homology"/>
<dbReference type="Proteomes" id="UP000002748">
    <property type="component" value="Unassembled WGS sequence"/>
</dbReference>
<dbReference type="AlphaFoldDB" id="J6EW09"/>
<dbReference type="CDD" id="cd20266">
    <property type="entry name" value="Complex1_LYR_NDUFA6_LYRM6"/>
    <property type="match status" value="1"/>
</dbReference>
<accession>J6EW09</accession>
<evidence type="ECO:0000256" key="2">
    <source>
        <dbReference type="ARBA" id="ARBA00009508"/>
    </source>
</evidence>
<evidence type="ECO:0000313" key="10">
    <source>
        <dbReference type="Proteomes" id="UP000002748"/>
    </source>
</evidence>
<reference evidence="9 10" key="1">
    <citation type="journal article" date="2012" name="Eukaryot. Cell">
        <title>Draft genome sequence of CBS 2479, the standard type strain of Trichosporon asahii.</title>
        <authorList>
            <person name="Yang R.Y."/>
            <person name="Li H.T."/>
            <person name="Zhu H."/>
            <person name="Zhou G.P."/>
            <person name="Wang M."/>
            <person name="Wang L."/>
        </authorList>
    </citation>
    <scope>NUCLEOTIDE SEQUENCE [LARGE SCALE GENOMIC DNA]</scope>
    <source>
        <strain evidence="10">ATCC 90039 / CBS 2479 / JCM 2466 / KCTC 7840 / NCYC 2677 / UAMH 7654</strain>
    </source>
</reference>
<name>J6EW09_TRIAS</name>